<evidence type="ECO:0000313" key="3">
    <source>
        <dbReference type="EMBL" id="GAA4372297.1"/>
    </source>
</evidence>
<feature type="signal peptide" evidence="2">
    <location>
        <begin position="1"/>
        <end position="22"/>
    </location>
</feature>
<dbReference type="Proteomes" id="UP001500454">
    <property type="component" value="Unassembled WGS sequence"/>
</dbReference>
<evidence type="ECO:0008006" key="5">
    <source>
        <dbReference type="Google" id="ProtNLM"/>
    </source>
</evidence>
<dbReference type="PROSITE" id="PS51257">
    <property type="entry name" value="PROKAR_LIPOPROTEIN"/>
    <property type="match status" value="1"/>
</dbReference>
<evidence type="ECO:0000256" key="2">
    <source>
        <dbReference type="SAM" id="SignalP"/>
    </source>
</evidence>
<feature type="region of interest" description="Disordered" evidence="1">
    <location>
        <begin position="32"/>
        <end position="53"/>
    </location>
</feature>
<evidence type="ECO:0000313" key="4">
    <source>
        <dbReference type="Proteomes" id="UP001500454"/>
    </source>
</evidence>
<keyword evidence="4" id="KW-1185">Reference proteome</keyword>
<dbReference type="RefSeq" id="WP_345220483.1">
    <property type="nucleotide sequence ID" value="NZ_BAABHA010000001.1"/>
</dbReference>
<name>A0ABP8ITI1_9BACT</name>
<accession>A0ABP8ITI1</accession>
<protein>
    <recommendedName>
        <fullName evidence="5">Lipoprotein</fullName>
    </recommendedName>
</protein>
<comment type="caution">
    <text evidence="3">The sequence shown here is derived from an EMBL/GenBank/DDBJ whole genome shotgun (WGS) entry which is preliminary data.</text>
</comment>
<organism evidence="3 4">
    <name type="scientific">Hymenobacter koreensis</name>
    <dbReference type="NCBI Taxonomy" id="1084523"/>
    <lineage>
        <taxon>Bacteria</taxon>
        <taxon>Pseudomonadati</taxon>
        <taxon>Bacteroidota</taxon>
        <taxon>Cytophagia</taxon>
        <taxon>Cytophagales</taxon>
        <taxon>Hymenobacteraceae</taxon>
        <taxon>Hymenobacter</taxon>
    </lineage>
</organism>
<gene>
    <name evidence="3" type="ORF">GCM10023186_01640</name>
</gene>
<feature type="chain" id="PRO_5046336161" description="Lipoprotein" evidence="2">
    <location>
        <begin position="23"/>
        <end position="53"/>
    </location>
</feature>
<keyword evidence="2" id="KW-0732">Signal</keyword>
<proteinExistence type="predicted"/>
<sequence length="53" mass="5758">MKQTLTLWLALIVLATSVPALTSCARRTTQQKKTAAFKRKAKGGKTPCPCDSH</sequence>
<evidence type="ECO:0000256" key="1">
    <source>
        <dbReference type="SAM" id="MobiDB-lite"/>
    </source>
</evidence>
<dbReference type="EMBL" id="BAABHA010000001">
    <property type="protein sequence ID" value="GAA4372297.1"/>
    <property type="molecule type" value="Genomic_DNA"/>
</dbReference>
<reference evidence="4" key="1">
    <citation type="journal article" date="2019" name="Int. J. Syst. Evol. Microbiol.">
        <title>The Global Catalogue of Microorganisms (GCM) 10K type strain sequencing project: providing services to taxonomists for standard genome sequencing and annotation.</title>
        <authorList>
            <consortium name="The Broad Institute Genomics Platform"/>
            <consortium name="The Broad Institute Genome Sequencing Center for Infectious Disease"/>
            <person name="Wu L."/>
            <person name="Ma J."/>
        </authorList>
    </citation>
    <scope>NUCLEOTIDE SEQUENCE [LARGE SCALE GENOMIC DNA]</scope>
    <source>
        <strain evidence="4">JCM 17924</strain>
    </source>
</reference>